<dbReference type="Proteomes" id="UP000240542">
    <property type="component" value="Unassembled WGS sequence"/>
</dbReference>
<gene>
    <name evidence="1" type="ORF">CLV63_103218</name>
</gene>
<comment type="caution">
    <text evidence="1">The sequence shown here is derived from an EMBL/GenBank/DDBJ whole genome shotgun (WGS) entry which is preliminary data.</text>
</comment>
<keyword evidence="2" id="KW-1185">Reference proteome</keyword>
<protein>
    <submittedName>
        <fullName evidence="1">Uncharacterized protein</fullName>
    </submittedName>
</protein>
<accession>A0A2P8DQK1</accession>
<dbReference type="RefSeq" id="WP_170134159.1">
    <property type="nucleotide sequence ID" value="NZ_PYGA01000003.1"/>
</dbReference>
<dbReference type="AlphaFoldDB" id="A0A2P8DQK1"/>
<organism evidence="1 2">
    <name type="scientific">Murinocardiopsis flavida</name>
    <dbReference type="NCBI Taxonomy" id="645275"/>
    <lineage>
        <taxon>Bacteria</taxon>
        <taxon>Bacillati</taxon>
        <taxon>Actinomycetota</taxon>
        <taxon>Actinomycetes</taxon>
        <taxon>Streptosporangiales</taxon>
        <taxon>Nocardiopsidaceae</taxon>
        <taxon>Murinocardiopsis</taxon>
    </lineage>
</organism>
<evidence type="ECO:0000313" key="1">
    <source>
        <dbReference type="EMBL" id="PSK99493.1"/>
    </source>
</evidence>
<sequence length="166" mass="16699">MMALLRSRTAMYVLVGLTVLGLVATGAVGLFNALSAPAPAEGPGAGQGAATPDVPALDTLGSAPDGFVYSDLGPQCDPGTGECFRAVGVTAADDADGAATVEAVYGHLIDRGWGRMLPKGAKDPDDVPLEDTVLTKDDLVVKGSVEPYDKETTAGLIIADAKGAGQ</sequence>
<dbReference type="EMBL" id="PYGA01000003">
    <property type="protein sequence ID" value="PSK99493.1"/>
    <property type="molecule type" value="Genomic_DNA"/>
</dbReference>
<reference evidence="1 2" key="1">
    <citation type="submission" date="2018-03" db="EMBL/GenBank/DDBJ databases">
        <title>Genomic Encyclopedia of Archaeal and Bacterial Type Strains, Phase II (KMG-II): from individual species to whole genera.</title>
        <authorList>
            <person name="Goeker M."/>
        </authorList>
    </citation>
    <scope>NUCLEOTIDE SEQUENCE [LARGE SCALE GENOMIC DNA]</scope>
    <source>
        <strain evidence="1 2">DSM 45312</strain>
    </source>
</reference>
<proteinExistence type="predicted"/>
<evidence type="ECO:0000313" key="2">
    <source>
        <dbReference type="Proteomes" id="UP000240542"/>
    </source>
</evidence>
<name>A0A2P8DQK1_9ACTN</name>